<organism evidence="2 3">
    <name type="scientific">Synaphobranchus kaupii</name>
    <name type="common">Kaup's arrowtooth eel</name>
    <dbReference type="NCBI Taxonomy" id="118154"/>
    <lineage>
        <taxon>Eukaryota</taxon>
        <taxon>Metazoa</taxon>
        <taxon>Chordata</taxon>
        <taxon>Craniata</taxon>
        <taxon>Vertebrata</taxon>
        <taxon>Euteleostomi</taxon>
        <taxon>Actinopterygii</taxon>
        <taxon>Neopterygii</taxon>
        <taxon>Teleostei</taxon>
        <taxon>Anguilliformes</taxon>
        <taxon>Synaphobranchidae</taxon>
        <taxon>Synaphobranchus</taxon>
    </lineage>
</organism>
<evidence type="ECO:0000313" key="3">
    <source>
        <dbReference type="Proteomes" id="UP001152622"/>
    </source>
</evidence>
<dbReference type="EMBL" id="JAINUF010000021">
    <property type="protein sequence ID" value="KAJ8334082.1"/>
    <property type="molecule type" value="Genomic_DNA"/>
</dbReference>
<name>A0A9Q1IC09_SYNKA</name>
<keyword evidence="1" id="KW-0812">Transmembrane</keyword>
<keyword evidence="1" id="KW-0472">Membrane</keyword>
<keyword evidence="1" id="KW-1133">Transmembrane helix</keyword>
<evidence type="ECO:0000256" key="1">
    <source>
        <dbReference type="SAM" id="Phobius"/>
    </source>
</evidence>
<keyword evidence="3" id="KW-1185">Reference proteome</keyword>
<feature type="transmembrane region" description="Helical" evidence="1">
    <location>
        <begin position="32"/>
        <end position="57"/>
    </location>
</feature>
<protein>
    <submittedName>
        <fullName evidence="2">Uncharacterized protein</fullName>
    </submittedName>
</protein>
<gene>
    <name evidence="2" type="ORF">SKAU_G00397210</name>
</gene>
<accession>A0A9Q1IC09</accession>
<dbReference type="AlphaFoldDB" id="A0A9Q1IC09"/>
<evidence type="ECO:0000313" key="2">
    <source>
        <dbReference type="EMBL" id="KAJ8334082.1"/>
    </source>
</evidence>
<dbReference type="OrthoDB" id="8921196at2759"/>
<sequence>MAMESVPASPGQDGTVLEWGEWALHRLQVEPWALGGAVVMAAFLAGFLALVLFALIYGCCCTASRNKTDRNRVL</sequence>
<reference evidence="2" key="1">
    <citation type="journal article" date="2023" name="Science">
        <title>Genome structures resolve the early diversification of teleost fishes.</title>
        <authorList>
            <person name="Parey E."/>
            <person name="Louis A."/>
            <person name="Montfort J."/>
            <person name="Bouchez O."/>
            <person name="Roques C."/>
            <person name="Iampietro C."/>
            <person name="Lluch J."/>
            <person name="Castinel A."/>
            <person name="Donnadieu C."/>
            <person name="Desvignes T."/>
            <person name="Floi Bucao C."/>
            <person name="Jouanno E."/>
            <person name="Wen M."/>
            <person name="Mejri S."/>
            <person name="Dirks R."/>
            <person name="Jansen H."/>
            <person name="Henkel C."/>
            <person name="Chen W.J."/>
            <person name="Zahm M."/>
            <person name="Cabau C."/>
            <person name="Klopp C."/>
            <person name="Thompson A.W."/>
            <person name="Robinson-Rechavi M."/>
            <person name="Braasch I."/>
            <person name="Lecointre G."/>
            <person name="Bobe J."/>
            <person name="Postlethwait J.H."/>
            <person name="Berthelot C."/>
            <person name="Roest Crollius H."/>
            <person name="Guiguen Y."/>
        </authorList>
    </citation>
    <scope>NUCLEOTIDE SEQUENCE</scope>
    <source>
        <strain evidence="2">WJC10195</strain>
    </source>
</reference>
<dbReference type="Proteomes" id="UP001152622">
    <property type="component" value="Chromosome 21"/>
</dbReference>
<proteinExistence type="predicted"/>
<comment type="caution">
    <text evidence="2">The sequence shown here is derived from an EMBL/GenBank/DDBJ whole genome shotgun (WGS) entry which is preliminary data.</text>
</comment>